<dbReference type="SMART" id="SM00028">
    <property type="entry name" value="TPR"/>
    <property type="match status" value="4"/>
</dbReference>
<evidence type="ECO:0000259" key="3">
    <source>
        <dbReference type="SMART" id="SM00421"/>
    </source>
</evidence>
<dbReference type="InterPro" id="IPR016032">
    <property type="entry name" value="Sig_transdc_resp-reg_C-effctor"/>
</dbReference>
<feature type="domain" description="HTH luxR-type" evidence="3">
    <location>
        <begin position="502"/>
        <end position="559"/>
    </location>
</feature>
<evidence type="ECO:0000313" key="4">
    <source>
        <dbReference type="EMBL" id="SFF68321.1"/>
    </source>
</evidence>
<dbReference type="GO" id="GO:0003677">
    <property type="term" value="F:DNA binding"/>
    <property type="evidence" value="ECO:0007669"/>
    <property type="project" value="UniProtKB-KW"/>
</dbReference>
<reference evidence="5" key="1">
    <citation type="submission" date="2016-10" db="EMBL/GenBank/DDBJ databases">
        <authorList>
            <person name="Varghese N."/>
            <person name="Submissions S."/>
        </authorList>
    </citation>
    <scope>NUCLEOTIDE SEQUENCE [LARGE SCALE GENOMIC DNA]</scope>
    <source>
        <strain evidence="5">DSM 23515</strain>
    </source>
</reference>
<dbReference type="InterPro" id="IPR011990">
    <property type="entry name" value="TPR-like_helical_dom_sf"/>
</dbReference>
<keyword evidence="2" id="KW-0812">Transmembrane</keyword>
<dbReference type="SMART" id="SM00421">
    <property type="entry name" value="HTH_LUXR"/>
    <property type="match status" value="1"/>
</dbReference>
<keyword evidence="4" id="KW-0238">DNA-binding</keyword>
<proteinExistence type="predicted"/>
<dbReference type="SUPFAM" id="SSF46894">
    <property type="entry name" value="C-terminal effector domain of the bipartite response regulators"/>
    <property type="match status" value="1"/>
</dbReference>
<feature type="transmembrane region" description="Helical" evidence="2">
    <location>
        <begin position="375"/>
        <end position="396"/>
    </location>
</feature>
<name>A0A1I2KTA3_9FLAO</name>
<dbReference type="EMBL" id="FOOH01000004">
    <property type="protein sequence ID" value="SFF68321.1"/>
    <property type="molecule type" value="Genomic_DNA"/>
</dbReference>
<feature type="coiled-coil region" evidence="1">
    <location>
        <begin position="411"/>
        <end position="466"/>
    </location>
</feature>
<keyword evidence="2" id="KW-1133">Transmembrane helix</keyword>
<dbReference type="SUPFAM" id="SSF48452">
    <property type="entry name" value="TPR-like"/>
    <property type="match status" value="1"/>
</dbReference>
<evidence type="ECO:0000313" key="5">
    <source>
        <dbReference type="Proteomes" id="UP000199116"/>
    </source>
</evidence>
<dbReference type="AlphaFoldDB" id="A0A1I2KTA3"/>
<dbReference type="InterPro" id="IPR000792">
    <property type="entry name" value="Tscrpt_reg_LuxR_C"/>
</dbReference>
<dbReference type="Gene3D" id="1.10.10.10">
    <property type="entry name" value="Winged helix-like DNA-binding domain superfamily/Winged helix DNA-binding domain"/>
    <property type="match status" value="1"/>
</dbReference>
<dbReference type="GO" id="GO:0006355">
    <property type="term" value="P:regulation of DNA-templated transcription"/>
    <property type="evidence" value="ECO:0007669"/>
    <property type="project" value="InterPro"/>
</dbReference>
<sequence length="562" mass="66111">MYSNLKRYTFKFSSLINLIIWRKTRYAICLFFFILSYQVLLAALQDSSNTFDPEINNNIEFPQNEEPDTAITALNLAYKISIDRGDTLPAIYTLLKKADFHGSRANYGEAYDNFWDALSLADKLSENTLIKAEIYRELGRLYSFYKREEESEAYLLNSLKLKKQLLKEKKIDSADLVRNFYAITATYREWNQPQKARQFLDSSYTYFHDKPGQLPKEFLAFEEAFVLSQLGKPEEALGLMKKLQPWFEANHPHYLVLFYTYLGDIYKQQDQSLQGQDYYERAIKTANYYQKHLDFTPLIYEKLSDVQKEMGMYQKALSSLEIAKELDATFFDSRSKRNRPILLIKDEFRVEKAKQQAVIQQQKLLSLEQKNEISWLQKLLLLFAIIFLIAIGILYFKNLRSKHIAENEFLRKKKELEIEKANQLVELKNKELATSALQLVEKDQFVKELEKRFKETDDDIKSTEVKSIFKSLSHNNSQHWEEFKLRFTSINEKFYENLIQSYPNLSQKDQKIAALVKLNFSSKEMAGLLGISVQSVHTARYRLRKKMGLKRDDNLEEIISGF</sequence>
<organism evidence="4 5">
    <name type="scientific">Salegentibacter agarivorans</name>
    <dbReference type="NCBI Taxonomy" id="345907"/>
    <lineage>
        <taxon>Bacteria</taxon>
        <taxon>Pseudomonadati</taxon>
        <taxon>Bacteroidota</taxon>
        <taxon>Flavobacteriia</taxon>
        <taxon>Flavobacteriales</taxon>
        <taxon>Flavobacteriaceae</taxon>
        <taxon>Salegentibacter</taxon>
    </lineage>
</organism>
<dbReference type="Proteomes" id="UP000199116">
    <property type="component" value="Unassembled WGS sequence"/>
</dbReference>
<keyword evidence="1" id="KW-0175">Coiled coil</keyword>
<keyword evidence="2" id="KW-0472">Membrane</keyword>
<dbReference type="InterPro" id="IPR019734">
    <property type="entry name" value="TPR_rpt"/>
</dbReference>
<evidence type="ECO:0000256" key="1">
    <source>
        <dbReference type="SAM" id="Coils"/>
    </source>
</evidence>
<dbReference type="Gene3D" id="1.25.40.10">
    <property type="entry name" value="Tetratricopeptide repeat domain"/>
    <property type="match status" value="2"/>
</dbReference>
<accession>A0A1I2KTA3</accession>
<keyword evidence="5" id="KW-1185">Reference proteome</keyword>
<gene>
    <name evidence="4" type="ORF">SAMN04488033_10471</name>
</gene>
<protein>
    <submittedName>
        <fullName evidence="4">DNA-binding transcriptional regulator, CsgD family</fullName>
    </submittedName>
</protein>
<dbReference type="InterPro" id="IPR036388">
    <property type="entry name" value="WH-like_DNA-bd_sf"/>
</dbReference>
<dbReference type="RefSeq" id="WP_143083619.1">
    <property type="nucleotide sequence ID" value="NZ_FOOH01000004.1"/>
</dbReference>
<evidence type="ECO:0000256" key="2">
    <source>
        <dbReference type="SAM" id="Phobius"/>
    </source>
</evidence>